<keyword evidence="2" id="KW-1185">Reference proteome</keyword>
<reference evidence="1 2" key="1">
    <citation type="submission" date="2019-02" db="EMBL/GenBank/DDBJ databases">
        <authorList>
            <person name="Lehtovirta-Morley E L."/>
        </authorList>
    </citation>
    <scope>NUCLEOTIDE SEQUENCE [LARGE SCALE GENOMIC DNA]</scope>
    <source>
        <strain evidence="1">NFRAN1</strain>
    </source>
</reference>
<evidence type="ECO:0000313" key="2">
    <source>
        <dbReference type="Proteomes" id="UP000294299"/>
    </source>
</evidence>
<dbReference type="AlphaFoldDB" id="A0A484I9M8"/>
<dbReference type="EMBL" id="LR216287">
    <property type="protein sequence ID" value="VFJ12937.1"/>
    <property type="molecule type" value="Genomic_DNA"/>
</dbReference>
<dbReference type="Proteomes" id="UP000294299">
    <property type="component" value="Chromosome NFRAN"/>
</dbReference>
<evidence type="ECO:0000313" key="1">
    <source>
        <dbReference type="EMBL" id="VFJ12937.1"/>
    </source>
</evidence>
<name>A0A484I9M8_9ARCH</name>
<proteinExistence type="predicted"/>
<protein>
    <submittedName>
        <fullName evidence="1">Uncharacterized protein</fullName>
    </submittedName>
</protein>
<gene>
    <name evidence="1" type="ORF">NFRAN_0615</name>
</gene>
<accession>A0A484I9M8</accession>
<sequence>MWNLPLYPYFLSPGTSFKTGIDRNGKFGWGTYAYLIASSKYVPLA</sequence>
<organism evidence="1 2">
    <name type="scientific">Candidatus Nitrosocosmicus franklandianus</name>
    <dbReference type="NCBI Taxonomy" id="1798806"/>
    <lineage>
        <taxon>Archaea</taxon>
        <taxon>Nitrososphaerota</taxon>
        <taxon>Nitrososphaeria</taxon>
        <taxon>Nitrososphaerales</taxon>
        <taxon>Nitrososphaeraceae</taxon>
        <taxon>Candidatus Nitrosocosmicus</taxon>
    </lineage>
</organism>
<dbReference type="KEGG" id="nfn:NFRAN_0615"/>